<name>A0AAX2SBQ1_KOCRH</name>
<protein>
    <recommendedName>
        <fullName evidence="2">YrhK domain-containing protein</fullName>
    </recommendedName>
</protein>
<dbReference type="Pfam" id="PF14145">
    <property type="entry name" value="YrhK"/>
    <property type="match status" value="1"/>
</dbReference>
<feature type="transmembrane region" description="Helical" evidence="1">
    <location>
        <begin position="25"/>
        <end position="46"/>
    </location>
</feature>
<proteinExistence type="predicted"/>
<evidence type="ECO:0000313" key="3">
    <source>
        <dbReference type="EMBL" id="TFI01016.1"/>
    </source>
</evidence>
<dbReference type="AlphaFoldDB" id="A0AAX2SBQ1"/>
<comment type="caution">
    <text evidence="3">The sequence shown here is derived from an EMBL/GenBank/DDBJ whole genome shotgun (WGS) entry which is preliminary data.</text>
</comment>
<keyword evidence="1" id="KW-0472">Membrane</keyword>
<sequence length="94" mass="10637">MSRAAKPIEVRVGHRELVIRGRYETLSIVNDILIGLIFLVGSILFFQDATVYAGTWLFVLGSALMLVRPSIRITRRVHLQRIAPESAPEDSRDF</sequence>
<accession>A0AAX2SBQ1</accession>
<dbReference type="InterPro" id="IPR025424">
    <property type="entry name" value="YrhK_domain"/>
</dbReference>
<evidence type="ECO:0000313" key="4">
    <source>
        <dbReference type="Proteomes" id="UP000298017"/>
    </source>
</evidence>
<feature type="domain" description="YrhK" evidence="2">
    <location>
        <begin position="22"/>
        <end position="76"/>
    </location>
</feature>
<dbReference type="EMBL" id="SPNK01000007">
    <property type="protein sequence ID" value="TFI01016.1"/>
    <property type="molecule type" value="Genomic_DNA"/>
</dbReference>
<dbReference type="Proteomes" id="UP000298017">
    <property type="component" value="Unassembled WGS sequence"/>
</dbReference>
<gene>
    <name evidence="3" type="ORF">E4P33_07595</name>
</gene>
<feature type="transmembrane region" description="Helical" evidence="1">
    <location>
        <begin position="52"/>
        <end position="71"/>
    </location>
</feature>
<keyword evidence="4" id="KW-1185">Reference proteome</keyword>
<keyword evidence="1" id="KW-1133">Transmembrane helix</keyword>
<reference evidence="3 4" key="1">
    <citation type="submission" date="2019-03" db="EMBL/GenBank/DDBJ databases">
        <title>Genome Sequencing and Assembly of Various Microbes Isolated from Alder Root Nodule.</title>
        <authorList>
            <person name="Swanson E."/>
            <person name="Sevigny J.L."/>
            <person name="Pesce C."/>
            <person name="Davis I."/>
            <person name="Kleiner V."/>
            <person name="Tisa L."/>
        </authorList>
    </citation>
    <scope>NUCLEOTIDE SEQUENCE [LARGE SCALE GENOMIC DNA]</scope>
    <source>
        <strain evidence="3 4">4R-31</strain>
    </source>
</reference>
<evidence type="ECO:0000259" key="2">
    <source>
        <dbReference type="Pfam" id="PF14145"/>
    </source>
</evidence>
<organism evidence="3 4">
    <name type="scientific">Kocuria rhizophila</name>
    <dbReference type="NCBI Taxonomy" id="72000"/>
    <lineage>
        <taxon>Bacteria</taxon>
        <taxon>Bacillati</taxon>
        <taxon>Actinomycetota</taxon>
        <taxon>Actinomycetes</taxon>
        <taxon>Micrococcales</taxon>
        <taxon>Micrococcaceae</taxon>
        <taxon>Kocuria</taxon>
    </lineage>
</organism>
<keyword evidence="1" id="KW-0812">Transmembrane</keyword>
<evidence type="ECO:0000256" key="1">
    <source>
        <dbReference type="SAM" id="Phobius"/>
    </source>
</evidence>